<dbReference type="RefSeq" id="WP_146371966.1">
    <property type="nucleotide sequence ID" value="NZ_SJPP01000001.1"/>
</dbReference>
<evidence type="ECO:0000313" key="1">
    <source>
        <dbReference type="EMBL" id="TWU14687.1"/>
    </source>
</evidence>
<keyword evidence="2" id="KW-1185">Reference proteome</keyword>
<proteinExistence type="predicted"/>
<dbReference type="Proteomes" id="UP000320735">
    <property type="component" value="Unassembled WGS sequence"/>
</dbReference>
<protein>
    <submittedName>
        <fullName evidence="1">Uncharacterized protein</fullName>
    </submittedName>
</protein>
<name>A0A5C6BSC8_9PLAN</name>
<dbReference type="OrthoDB" id="3078422at2"/>
<dbReference type="AlphaFoldDB" id="A0A5C6BSC8"/>
<dbReference type="EMBL" id="SJPP01000001">
    <property type="protein sequence ID" value="TWU14687.1"/>
    <property type="molecule type" value="Genomic_DNA"/>
</dbReference>
<sequence>MSHETIIYGFIEGATWKPPEYRRFQKANLDVLGALPETDEFPPITRGMFSCTPLESPCTFRAQVIHFGGSMNGLNFDAVPEWILKFESVLSRLYWIEATAHVWTDYIDGAYQFWWKIGDKCLSTYHDGDPQPTSTWTRKHLHLVRSLDEPPHDLL</sequence>
<evidence type="ECO:0000313" key="2">
    <source>
        <dbReference type="Proteomes" id="UP000320735"/>
    </source>
</evidence>
<accession>A0A5C6BSC8</accession>
<gene>
    <name evidence="1" type="ORF">CA54_35560</name>
</gene>
<comment type="caution">
    <text evidence="1">The sequence shown here is derived from an EMBL/GenBank/DDBJ whole genome shotgun (WGS) entry which is preliminary data.</text>
</comment>
<organism evidence="1 2">
    <name type="scientific">Symmachiella macrocystis</name>
    <dbReference type="NCBI Taxonomy" id="2527985"/>
    <lineage>
        <taxon>Bacteria</taxon>
        <taxon>Pseudomonadati</taxon>
        <taxon>Planctomycetota</taxon>
        <taxon>Planctomycetia</taxon>
        <taxon>Planctomycetales</taxon>
        <taxon>Planctomycetaceae</taxon>
        <taxon>Symmachiella</taxon>
    </lineage>
</organism>
<reference evidence="1 2" key="1">
    <citation type="submission" date="2019-02" db="EMBL/GenBank/DDBJ databases">
        <title>Deep-cultivation of Planctomycetes and their phenomic and genomic characterization uncovers novel biology.</title>
        <authorList>
            <person name="Wiegand S."/>
            <person name="Jogler M."/>
            <person name="Boedeker C."/>
            <person name="Pinto D."/>
            <person name="Vollmers J."/>
            <person name="Rivas-Marin E."/>
            <person name="Kohn T."/>
            <person name="Peeters S.H."/>
            <person name="Heuer A."/>
            <person name="Rast P."/>
            <person name="Oberbeckmann S."/>
            <person name="Bunk B."/>
            <person name="Jeske O."/>
            <person name="Meyerdierks A."/>
            <person name="Storesund J.E."/>
            <person name="Kallscheuer N."/>
            <person name="Luecker S."/>
            <person name="Lage O.M."/>
            <person name="Pohl T."/>
            <person name="Merkel B.J."/>
            <person name="Hornburger P."/>
            <person name="Mueller R.-W."/>
            <person name="Bruemmer F."/>
            <person name="Labrenz M."/>
            <person name="Spormann A.M."/>
            <person name="Op Den Camp H."/>
            <person name="Overmann J."/>
            <person name="Amann R."/>
            <person name="Jetten M.S.M."/>
            <person name="Mascher T."/>
            <person name="Medema M.H."/>
            <person name="Devos D.P."/>
            <person name="Kaster A.-K."/>
            <person name="Ovreas L."/>
            <person name="Rohde M."/>
            <person name="Galperin M.Y."/>
            <person name="Jogler C."/>
        </authorList>
    </citation>
    <scope>NUCLEOTIDE SEQUENCE [LARGE SCALE GENOMIC DNA]</scope>
    <source>
        <strain evidence="1 2">CA54</strain>
    </source>
</reference>